<dbReference type="GO" id="GO:0030322">
    <property type="term" value="P:stabilization of membrane potential"/>
    <property type="evidence" value="ECO:0007669"/>
    <property type="project" value="TreeGrafter"/>
</dbReference>
<feature type="transmembrane region" description="Helical" evidence="9">
    <location>
        <begin position="173"/>
        <end position="197"/>
    </location>
</feature>
<dbReference type="GO" id="GO:0005886">
    <property type="term" value="C:plasma membrane"/>
    <property type="evidence" value="ECO:0007669"/>
    <property type="project" value="TreeGrafter"/>
</dbReference>
<dbReference type="Pfam" id="PF07885">
    <property type="entry name" value="Ion_trans_2"/>
    <property type="match status" value="2"/>
</dbReference>
<evidence type="ECO:0000256" key="3">
    <source>
        <dbReference type="ARBA" id="ARBA00022692"/>
    </source>
</evidence>
<dbReference type="InterPro" id="IPR003280">
    <property type="entry name" value="2pore_dom_K_chnl"/>
</dbReference>
<evidence type="ECO:0000256" key="9">
    <source>
        <dbReference type="SAM" id="Phobius"/>
    </source>
</evidence>
<keyword evidence="12" id="KW-1185">Reference proteome</keyword>
<comment type="similarity">
    <text evidence="8">Belongs to the two pore domain potassium channel (TC 1.A.1.8) family.</text>
</comment>
<gene>
    <name evidence="11" type="ORF">CJOHNSTONI_LOCUS1197</name>
</gene>
<organism evidence="11 12">
    <name type="scientific">Cercopithifilaria johnstoni</name>
    <dbReference type="NCBI Taxonomy" id="2874296"/>
    <lineage>
        <taxon>Eukaryota</taxon>
        <taxon>Metazoa</taxon>
        <taxon>Ecdysozoa</taxon>
        <taxon>Nematoda</taxon>
        <taxon>Chromadorea</taxon>
        <taxon>Rhabditida</taxon>
        <taxon>Spirurina</taxon>
        <taxon>Spiruromorpha</taxon>
        <taxon>Filarioidea</taxon>
        <taxon>Onchocercidae</taxon>
        <taxon>Cercopithifilaria</taxon>
    </lineage>
</organism>
<proteinExistence type="inferred from homology"/>
<feature type="domain" description="Potassium channel" evidence="10">
    <location>
        <begin position="122"/>
        <end position="198"/>
    </location>
</feature>
<evidence type="ECO:0000256" key="5">
    <source>
        <dbReference type="ARBA" id="ARBA00023065"/>
    </source>
</evidence>
<evidence type="ECO:0000313" key="12">
    <source>
        <dbReference type="Proteomes" id="UP000746747"/>
    </source>
</evidence>
<reference evidence="11" key="1">
    <citation type="submission" date="2021-09" db="EMBL/GenBank/DDBJ databases">
        <authorList>
            <consortium name="Pathogen Informatics"/>
        </authorList>
    </citation>
    <scope>NUCLEOTIDE SEQUENCE</scope>
</reference>
<dbReference type="Gene3D" id="1.10.287.70">
    <property type="match status" value="1"/>
</dbReference>
<evidence type="ECO:0000259" key="10">
    <source>
        <dbReference type="Pfam" id="PF07885"/>
    </source>
</evidence>
<feature type="transmembrane region" description="Helical" evidence="9">
    <location>
        <begin position="110"/>
        <end position="132"/>
    </location>
</feature>
<dbReference type="AlphaFoldDB" id="A0A8J2PWE6"/>
<dbReference type="InterPro" id="IPR005408">
    <property type="entry name" value="2pore_dom_K_chnl_TWIK"/>
</dbReference>
<dbReference type="OrthoDB" id="297496at2759"/>
<comment type="subcellular location">
    <subcellularLocation>
        <location evidence="1">Membrane</location>
        <topology evidence="1">Multi-pass membrane protein</topology>
    </subcellularLocation>
</comment>
<dbReference type="PANTHER" id="PTHR11003:SF249">
    <property type="entry name" value="TWO PORE POTASSIUM CHANNEL PROTEIN SUP-9"/>
    <property type="match status" value="1"/>
</dbReference>
<dbReference type="GO" id="GO:0022841">
    <property type="term" value="F:potassium ion leak channel activity"/>
    <property type="evidence" value="ECO:0007669"/>
    <property type="project" value="TreeGrafter"/>
</dbReference>
<dbReference type="PRINTS" id="PR01333">
    <property type="entry name" value="2POREKCHANEL"/>
</dbReference>
<keyword evidence="6 9" id="KW-0472">Membrane</keyword>
<dbReference type="GO" id="GO:0015271">
    <property type="term" value="F:outward rectifier potassium channel activity"/>
    <property type="evidence" value="ECO:0007669"/>
    <property type="project" value="TreeGrafter"/>
</dbReference>
<keyword evidence="7 8" id="KW-0407">Ion channel</keyword>
<evidence type="ECO:0000256" key="7">
    <source>
        <dbReference type="ARBA" id="ARBA00023303"/>
    </source>
</evidence>
<keyword evidence="2 8" id="KW-0813">Transport</keyword>
<evidence type="ECO:0000256" key="4">
    <source>
        <dbReference type="ARBA" id="ARBA00022989"/>
    </source>
</evidence>
<name>A0A8J2PWE6_9BILA</name>
<evidence type="ECO:0000313" key="11">
    <source>
        <dbReference type="EMBL" id="CAG9530734.1"/>
    </source>
</evidence>
<evidence type="ECO:0000256" key="2">
    <source>
        <dbReference type="ARBA" id="ARBA00022448"/>
    </source>
</evidence>
<keyword evidence="3 8" id="KW-0812">Transmembrane</keyword>
<accession>A0A8J2PWE6</accession>
<evidence type="ECO:0000256" key="8">
    <source>
        <dbReference type="RuleBase" id="RU003857"/>
    </source>
</evidence>
<comment type="caution">
    <text evidence="11">The sequence shown here is derived from an EMBL/GenBank/DDBJ whole genome shotgun (WGS) entry which is preliminary data.</text>
</comment>
<dbReference type="PANTHER" id="PTHR11003">
    <property type="entry name" value="POTASSIUM CHANNEL, SUBFAMILY K"/>
    <property type="match status" value="1"/>
</dbReference>
<feature type="transmembrane region" description="Helical" evidence="9">
    <location>
        <begin position="60"/>
        <end position="82"/>
    </location>
</feature>
<feature type="transmembrane region" description="Helical" evidence="9">
    <location>
        <begin position="144"/>
        <end position="161"/>
    </location>
</feature>
<sequence length="234" mass="27165">NDIDQLFTDIRLMALKGIWMEKNVTTEPRWTFGQAFFFVGALISTVGYGHVSPRTREGKFFTIVYCLIGIPMTLALLSALVVRLKEPSAWLRCKLNARLGHLFHDAQIQIFHLCFVCTLLLIFVFIIPSYIFTKIETDWDFLDSFFYCFVSLTTIGLGEYVPGDHPDQQFRTFYKIIVTVYLIFGLSCMMLFLATLFDIQQLNLTRFFLTKDNDYINPSSYDDQRETFAVNNEV</sequence>
<evidence type="ECO:0000256" key="6">
    <source>
        <dbReference type="ARBA" id="ARBA00023136"/>
    </source>
</evidence>
<dbReference type="InterPro" id="IPR013099">
    <property type="entry name" value="K_chnl_dom"/>
</dbReference>
<dbReference type="Proteomes" id="UP000746747">
    <property type="component" value="Unassembled WGS sequence"/>
</dbReference>
<feature type="transmembrane region" description="Helical" evidence="9">
    <location>
        <begin position="30"/>
        <end position="48"/>
    </location>
</feature>
<evidence type="ECO:0000256" key="1">
    <source>
        <dbReference type="ARBA" id="ARBA00004141"/>
    </source>
</evidence>
<keyword evidence="5 8" id="KW-0406">Ion transport</keyword>
<feature type="non-terminal residue" evidence="11">
    <location>
        <position position="234"/>
    </location>
</feature>
<dbReference type="EMBL" id="CAKAEH010000350">
    <property type="protein sequence ID" value="CAG9530734.1"/>
    <property type="molecule type" value="Genomic_DNA"/>
</dbReference>
<dbReference type="SUPFAM" id="SSF81324">
    <property type="entry name" value="Voltage-gated potassium channels"/>
    <property type="match status" value="2"/>
</dbReference>
<feature type="domain" description="Potassium channel" evidence="10">
    <location>
        <begin position="27"/>
        <end position="84"/>
    </location>
</feature>
<keyword evidence="4 9" id="KW-1133">Transmembrane helix</keyword>
<protein>
    <recommendedName>
        <fullName evidence="10">Potassium channel domain-containing protein</fullName>
    </recommendedName>
</protein>
<dbReference type="PRINTS" id="PR01586">
    <property type="entry name" value="TWIKCHANNEL"/>
</dbReference>